<evidence type="ECO:0000256" key="3">
    <source>
        <dbReference type="ARBA" id="ARBA00022768"/>
    </source>
</evidence>
<dbReference type="NCBIfam" id="NF009381">
    <property type="entry name" value="PRK12740.1-5"/>
    <property type="match status" value="1"/>
</dbReference>
<comment type="similarity">
    <text evidence="1 6">Belongs to the TRAFAC class translation factor GTPase superfamily. Classic translation factor GTPase family. EF-G/EF-2 subfamily.</text>
</comment>
<dbReference type="GO" id="GO:0003746">
    <property type="term" value="F:translation elongation factor activity"/>
    <property type="evidence" value="ECO:0007669"/>
    <property type="project" value="UniProtKB-UniRule"/>
</dbReference>
<dbReference type="SMART" id="SM00838">
    <property type="entry name" value="EFG_C"/>
    <property type="match status" value="1"/>
</dbReference>
<dbReference type="SUPFAM" id="SSF50447">
    <property type="entry name" value="Translation proteins"/>
    <property type="match status" value="1"/>
</dbReference>
<dbReference type="InterPro" id="IPR009022">
    <property type="entry name" value="EFG_III"/>
</dbReference>
<dbReference type="Gene3D" id="3.30.230.10">
    <property type="match status" value="1"/>
</dbReference>
<dbReference type="InterPro" id="IPR041095">
    <property type="entry name" value="EFG_II"/>
</dbReference>
<dbReference type="EMBL" id="AMFJ01036053">
    <property type="protein sequence ID" value="EKD25493.1"/>
    <property type="molecule type" value="Genomic_DNA"/>
</dbReference>
<dbReference type="Pfam" id="PF03764">
    <property type="entry name" value="EFG_IV"/>
    <property type="match status" value="1"/>
</dbReference>
<dbReference type="CDD" id="cd01886">
    <property type="entry name" value="EF-G"/>
    <property type="match status" value="1"/>
</dbReference>
<keyword evidence="5 6" id="KW-0342">GTP-binding</keyword>
<dbReference type="GO" id="GO:0005737">
    <property type="term" value="C:cytoplasm"/>
    <property type="evidence" value="ECO:0007669"/>
    <property type="project" value="UniProtKB-SubCell"/>
</dbReference>
<dbReference type="SUPFAM" id="SSF54980">
    <property type="entry name" value="EF-G C-terminal domain-like"/>
    <property type="match status" value="2"/>
</dbReference>
<dbReference type="InterPro" id="IPR005517">
    <property type="entry name" value="Transl_elong_EFG/EF2_IV"/>
</dbReference>
<dbReference type="InterPro" id="IPR047872">
    <property type="entry name" value="EFG_IV"/>
</dbReference>
<dbReference type="CDD" id="cd03713">
    <property type="entry name" value="EFG_mtEFG_C"/>
    <property type="match status" value="1"/>
</dbReference>
<organism evidence="9">
    <name type="scientific">uncultured bacterium</name>
    <name type="common">gcode 4</name>
    <dbReference type="NCBI Taxonomy" id="1234023"/>
    <lineage>
        <taxon>Bacteria</taxon>
        <taxon>environmental samples</taxon>
    </lineage>
</organism>
<reference evidence="9" key="1">
    <citation type="journal article" date="2012" name="Science">
        <title>Fermentation, hydrogen, and sulfur metabolism in multiple uncultivated bacterial phyla.</title>
        <authorList>
            <person name="Wrighton K.C."/>
            <person name="Thomas B.C."/>
            <person name="Sharon I."/>
            <person name="Miller C.S."/>
            <person name="Castelle C.J."/>
            <person name="VerBerkmoes N.C."/>
            <person name="Wilkins M.J."/>
            <person name="Hettich R.L."/>
            <person name="Lipton M.S."/>
            <person name="Williams K.H."/>
            <person name="Long P.E."/>
            <person name="Banfield J.F."/>
        </authorList>
    </citation>
    <scope>NUCLEOTIDE SEQUENCE [LARGE SCALE GENOMIC DNA]</scope>
</reference>
<dbReference type="InterPro" id="IPR020568">
    <property type="entry name" value="Ribosomal_Su5_D2-typ_SF"/>
</dbReference>
<keyword evidence="2 6" id="KW-0547">Nucleotide-binding</keyword>
<dbReference type="InterPro" id="IPR031157">
    <property type="entry name" value="G_TR_CS"/>
</dbReference>
<evidence type="ECO:0000259" key="8">
    <source>
        <dbReference type="PROSITE" id="PS51722"/>
    </source>
</evidence>
<dbReference type="CDD" id="cd01434">
    <property type="entry name" value="EFG_mtEFG1_IV"/>
    <property type="match status" value="1"/>
</dbReference>
<dbReference type="PROSITE" id="PS00301">
    <property type="entry name" value="G_TR_1"/>
    <property type="match status" value="1"/>
</dbReference>
<dbReference type="InterPro" id="IPR005225">
    <property type="entry name" value="Small_GTP-bd"/>
</dbReference>
<evidence type="ECO:0000256" key="7">
    <source>
        <dbReference type="NCBIfam" id="TIGR00484"/>
    </source>
</evidence>
<dbReference type="FunFam" id="3.30.70.870:FF:000001">
    <property type="entry name" value="Elongation factor G"/>
    <property type="match status" value="1"/>
</dbReference>
<dbReference type="InterPro" id="IPR004540">
    <property type="entry name" value="Transl_elong_EFG/EF2"/>
</dbReference>
<dbReference type="InterPro" id="IPR027417">
    <property type="entry name" value="P-loop_NTPase"/>
</dbReference>
<evidence type="ECO:0000256" key="5">
    <source>
        <dbReference type="ARBA" id="ARBA00023134"/>
    </source>
</evidence>
<keyword evidence="3 6" id="KW-0251">Elongation factor</keyword>
<dbReference type="SUPFAM" id="SSF52540">
    <property type="entry name" value="P-loop containing nucleoside triphosphate hydrolases"/>
    <property type="match status" value="1"/>
</dbReference>
<dbReference type="Pfam" id="PF00009">
    <property type="entry name" value="GTP_EFTU"/>
    <property type="match status" value="1"/>
</dbReference>
<dbReference type="Pfam" id="PF00679">
    <property type="entry name" value="EFG_C"/>
    <property type="match status" value="1"/>
</dbReference>
<dbReference type="CDD" id="cd16262">
    <property type="entry name" value="EFG_III"/>
    <property type="match status" value="1"/>
</dbReference>
<dbReference type="SMART" id="SM00889">
    <property type="entry name" value="EFG_IV"/>
    <property type="match status" value="1"/>
</dbReference>
<dbReference type="FunFam" id="3.30.70.240:FF:000001">
    <property type="entry name" value="Elongation factor G"/>
    <property type="match status" value="1"/>
</dbReference>
<evidence type="ECO:0000256" key="4">
    <source>
        <dbReference type="ARBA" id="ARBA00022917"/>
    </source>
</evidence>
<proteinExistence type="inferred from homology"/>
<protein>
    <recommendedName>
        <fullName evidence="6 7">Elongation factor G</fullName>
        <shortName evidence="6">EF-G</shortName>
    </recommendedName>
</protein>
<accession>K1XYS2</accession>
<dbReference type="Gene3D" id="3.30.70.240">
    <property type="match status" value="1"/>
</dbReference>
<evidence type="ECO:0000256" key="6">
    <source>
        <dbReference type="HAMAP-Rule" id="MF_00054"/>
    </source>
</evidence>
<evidence type="ECO:0000256" key="1">
    <source>
        <dbReference type="ARBA" id="ARBA00005870"/>
    </source>
</evidence>
<dbReference type="InterPro" id="IPR000795">
    <property type="entry name" value="T_Tr_GTP-bd_dom"/>
</dbReference>
<dbReference type="InterPro" id="IPR014721">
    <property type="entry name" value="Ribsml_uS5_D2-typ_fold_subgr"/>
</dbReference>
<dbReference type="GO" id="GO:0005525">
    <property type="term" value="F:GTP binding"/>
    <property type="evidence" value="ECO:0007669"/>
    <property type="project" value="UniProtKB-UniRule"/>
</dbReference>
<feature type="binding site" evidence="6">
    <location>
        <begin position="17"/>
        <end position="24"/>
    </location>
    <ligand>
        <name>GTP</name>
        <dbReference type="ChEBI" id="CHEBI:37565"/>
    </ligand>
</feature>
<dbReference type="FunFam" id="3.30.230.10:FF:000003">
    <property type="entry name" value="Elongation factor G"/>
    <property type="match status" value="1"/>
</dbReference>
<keyword evidence="4 6" id="KW-0648">Protein biosynthesis</keyword>
<dbReference type="PROSITE" id="PS51722">
    <property type="entry name" value="G_TR_2"/>
    <property type="match status" value="1"/>
</dbReference>
<dbReference type="PANTHER" id="PTHR43261:SF1">
    <property type="entry name" value="RIBOSOME-RELEASING FACTOR 2, MITOCHONDRIAL"/>
    <property type="match status" value="1"/>
</dbReference>
<dbReference type="HAMAP" id="MF_00054_B">
    <property type="entry name" value="EF_G_EF_2_B"/>
    <property type="match status" value="1"/>
</dbReference>
<dbReference type="Gene3D" id="2.40.30.10">
    <property type="entry name" value="Translation factors"/>
    <property type="match status" value="1"/>
</dbReference>
<name>K1XYS2_9BACT</name>
<dbReference type="InterPro" id="IPR009000">
    <property type="entry name" value="Transl_B-barrel_sf"/>
</dbReference>
<dbReference type="FunFam" id="3.40.50.300:FF:000029">
    <property type="entry name" value="Elongation factor G"/>
    <property type="match status" value="1"/>
</dbReference>
<comment type="function">
    <text evidence="6">Catalyzes the GTP-dependent ribosomal translocation step during translation elongation. During this step, the ribosome changes from the pre-translocational (PRE) to the post-translocational (POST) state as the newly formed A-site-bound peptidyl-tRNA and P-site-bound deacylated tRNA move to the P and E sites, respectively. Catalyzes the coordinated movement of the two tRNA molecules, the mRNA and conformational changes in the ribosome.</text>
</comment>
<dbReference type="FunFam" id="2.40.30.10:FF:000006">
    <property type="entry name" value="Elongation factor G"/>
    <property type="match status" value="1"/>
</dbReference>
<comment type="caution">
    <text evidence="9">The sequence shown here is derived from an EMBL/GenBank/DDBJ whole genome shotgun (WGS) entry which is preliminary data.</text>
</comment>
<dbReference type="InterPro" id="IPR035649">
    <property type="entry name" value="EFG_V"/>
</dbReference>
<comment type="caution">
    <text evidence="6">Lacks conserved residue(s) required for the propagation of feature annotation.</text>
</comment>
<dbReference type="InterPro" id="IPR000640">
    <property type="entry name" value="EFG_V-like"/>
</dbReference>
<dbReference type="GO" id="GO:0003924">
    <property type="term" value="F:GTPase activity"/>
    <property type="evidence" value="ECO:0007669"/>
    <property type="project" value="InterPro"/>
</dbReference>
<keyword evidence="6" id="KW-0963">Cytoplasm</keyword>
<dbReference type="Gene3D" id="3.40.50.300">
    <property type="entry name" value="P-loop containing nucleotide triphosphate hydrolases"/>
    <property type="match status" value="1"/>
</dbReference>
<feature type="binding site" evidence="6">
    <location>
        <begin position="135"/>
        <end position="138"/>
    </location>
    <ligand>
        <name>GTP</name>
        <dbReference type="ChEBI" id="CHEBI:37565"/>
    </ligand>
</feature>
<dbReference type="Pfam" id="PF03144">
    <property type="entry name" value="GTP_EFTU_D2"/>
    <property type="match status" value="1"/>
</dbReference>
<dbReference type="NCBIfam" id="TIGR00484">
    <property type="entry name" value="EF-G"/>
    <property type="match status" value="1"/>
</dbReference>
<dbReference type="SUPFAM" id="SSF54211">
    <property type="entry name" value="Ribosomal protein S5 domain 2-like"/>
    <property type="match status" value="1"/>
</dbReference>
<dbReference type="Pfam" id="PF14492">
    <property type="entry name" value="EFG_III"/>
    <property type="match status" value="1"/>
</dbReference>
<sequence>MAELKPLNMVRNIGIMAHIDAGKTTTTERVLFYTGKKHKIWEVHDGAAEMDWMEQEKERGITITSAATTCFWKDYHINIIDTPWHVDFTVEVERSLRVLDGAVALLDSSQGVEPQTETVWRQADKYGVPRIIFANKMDKLGADFYMSVDSIKSRITDKGVVVQLPVGQADEFKAIIDLLVMKMYTFSGDKGIEVHEEEIPADMLAKAKQYREDMIDKVSMFDDELAEKFLAGEEPSIELIKKAIRHGTIHNNLYPILCGSALGNKWVQLVLDAVLDYLPNPLDRGTMKGTDPDDENIILERKPNDTDPVSAIAFKIATDPFVGTLTFVRIYSGIVRSWDTLYNPLTRQKERVGRLLLMHANKREEISEIHAGHICAFLGLKDTRTGNTLCDMKDQIVLEKMTFPIPVIDIAIEPKTKSDQERMGIALGKLAYEDPSFKYFTDAESNQTIIAGMGELHLEIIVDRLKREHKVEVTTGKPQVAYRETIQHDAKGEGIFKRQTGGRGQFGHVLIRLEKNMEKEYEFKDEVSGGSIPKEFIPAIDKGAKETVAQGVLAGFPIINVRVVPYDGSYHDVDSSEIAFKIATYRAFKDAFMKAGPCILEPIMDVEVVTPEDYVGDVMGDLSSRRGMIQGQDKRGNAAVIRAKVPLSEMFGYTTDLRSNTQGRASSAMSFSSYEKVPDNVAKKIIDERVGAGKIKAMDAE</sequence>
<dbReference type="AlphaFoldDB" id="K1XYS2"/>
<dbReference type="PRINTS" id="PR00315">
    <property type="entry name" value="ELONGATNFCT"/>
</dbReference>
<evidence type="ECO:0000256" key="2">
    <source>
        <dbReference type="ARBA" id="ARBA00022741"/>
    </source>
</evidence>
<dbReference type="InterPro" id="IPR004161">
    <property type="entry name" value="EFTu-like_2"/>
</dbReference>
<dbReference type="PANTHER" id="PTHR43261">
    <property type="entry name" value="TRANSLATION ELONGATION FACTOR G-RELATED"/>
    <property type="match status" value="1"/>
</dbReference>
<evidence type="ECO:0000313" key="9">
    <source>
        <dbReference type="EMBL" id="EKD25493.1"/>
    </source>
</evidence>
<gene>
    <name evidence="6" type="primary">fusA</name>
    <name evidence="9" type="ORF">ACD_80C00046G0020</name>
</gene>
<dbReference type="CDD" id="cd04088">
    <property type="entry name" value="EFG_mtEFG_II"/>
    <property type="match status" value="1"/>
</dbReference>
<dbReference type="NCBIfam" id="TIGR00231">
    <property type="entry name" value="small_GTP"/>
    <property type="match status" value="1"/>
</dbReference>
<feature type="domain" description="Tr-type G" evidence="8">
    <location>
        <begin position="8"/>
        <end position="282"/>
    </location>
</feature>
<comment type="subcellular location">
    <subcellularLocation>
        <location evidence="6">Cytoplasm</location>
    </subcellularLocation>
</comment>
<dbReference type="GO" id="GO:0032790">
    <property type="term" value="P:ribosome disassembly"/>
    <property type="evidence" value="ECO:0007669"/>
    <property type="project" value="TreeGrafter"/>
</dbReference>
<dbReference type="Gene3D" id="3.30.70.870">
    <property type="entry name" value="Elongation Factor G (Translational Gtpase), domain 3"/>
    <property type="match status" value="1"/>
</dbReference>
<dbReference type="InterPro" id="IPR035647">
    <property type="entry name" value="EFG_III/V"/>
</dbReference>